<protein>
    <submittedName>
        <fullName evidence="1">Uncharacterized protein</fullName>
    </submittedName>
</protein>
<evidence type="ECO:0000313" key="1">
    <source>
        <dbReference type="EMBL" id="VFK18810.1"/>
    </source>
</evidence>
<dbReference type="SUPFAM" id="SSF75304">
    <property type="entry name" value="Amidase signature (AS) enzymes"/>
    <property type="match status" value="1"/>
</dbReference>
<proteinExistence type="predicted"/>
<accession>A0A450WP63</accession>
<organism evidence="1">
    <name type="scientific">Candidatus Kentrum sp. LPFa</name>
    <dbReference type="NCBI Taxonomy" id="2126335"/>
    <lineage>
        <taxon>Bacteria</taxon>
        <taxon>Pseudomonadati</taxon>
        <taxon>Pseudomonadota</taxon>
        <taxon>Gammaproteobacteria</taxon>
        <taxon>Candidatus Kentrum</taxon>
    </lineage>
</organism>
<reference evidence="1" key="1">
    <citation type="submission" date="2019-02" db="EMBL/GenBank/DDBJ databases">
        <authorList>
            <person name="Gruber-Vodicka R. H."/>
            <person name="Seah K. B. B."/>
        </authorList>
    </citation>
    <scope>NUCLEOTIDE SEQUENCE</scope>
    <source>
        <strain evidence="1">BECK_S313</strain>
    </source>
</reference>
<dbReference type="Gene3D" id="1.20.58.1700">
    <property type="match status" value="1"/>
</dbReference>
<sequence>MSHVPPTFRIGVPDQDTRAFFGDVAQAQSFADTVALLRDMGGSIVALDFSPFYDVARMFYEGAWIVERYAAIEDCLREKPDELVPVTRKIIEATEN</sequence>
<gene>
    <name evidence="1" type="ORF">BECKLPF1236B_GA0070989_11534</name>
</gene>
<dbReference type="EMBL" id="CAADFK010000153">
    <property type="protein sequence ID" value="VFK18810.1"/>
    <property type="molecule type" value="Genomic_DNA"/>
</dbReference>
<dbReference type="AlphaFoldDB" id="A0A450WP63"/>
<name>A0A450WP63_9GAMM</name>
<dbReference type="InterPro" id="IPR036928">
    <property type="entry name" value="AS_sf"/>
</dbReference>